<evidence type="ECO:0000313" key="8">
    <source>
        <dbReference type="EMBL" id="KAK3753917.1"/>
    </source>
</evidence>
<evidence type="ECO:0000259" key="7">
    <source>
        <dbReference type="PROSITE" id="PS50175"/>
    </source>
</evidence>
<feature type="region of interest" description="Disordered" evidence="6">
    <location>
        <begin position="656"/>
        <end position="722"/>
    </location>
</feature>
<dbReference type="PROSITE" id="PS50175">
    <property type="entry name" value="ASP_PROT_RETROV"/>
    <property type="match status" value="1"/>
</dbReference>
<dbReference type="Gene3D" id="4.10.60.10">
    <property type="entry name" value="Zinc finger, CCHC-type"/>
    <property type="match status" value="1"/>
</dbReference>
<gene>
    <name evidence="8" type="ORF">RRG08_006300</name>
</gene>
<proteinExistence type="predicted"/>
<keyword evidence="5" id="KW-0378">Hydrolase</keyword>
<dbReference type="SUPFAM" id="SSF57756">
    <property type="entry name" value="Retrovirus zinc finger-like domains"/>
    <property type="match status" value="1"/>
</dbReference>
<protein>
    <recommendedName>
        <fullName evidence="7">Peptidase A2 domain-containing protein</fullName>
    </recommendedName>
</protein>
<keyword evidence="2" id="KW-0548">Nucleotidyltransferase</keyword>
<dbReference type="GO" id="GO:0003676">
    <property type="term" value="F:nucleic acid binding"/>
    <property type="evidence" value="ECO:0007669"/>
    <property type="project" value="InterPro"/>
</dbReference>
<dbReference type="InterPro" id="IPR036875">
    <property type="entry name" value="Znf_CCHC_sf"/>
</dbReference>
<feature type="region of interest" description="Disordered" evidence="6">
    <location>
        <begin position="763"/>
        <end position="786"/>
    </location>
</feature>
<dbReference type="GO" id="GO:0004519">
    <property type="term" value="F:endonuclease activity"/>
    <property type="evidence" value="ECO:0007669"/>
    <property type="project" value="UniProtKB-KW"/>
</dbReference>
<dbReference type="EMBL" id="JAWDGP010005687">
    <property type="protein sequence ID" value="KAK3753917.1"/>
    <property type="molecule type" value="Genomic_DNA"/>
</dbReference>
<feature type="compositionally biased region" description="Basic and acidic residues" evidence="6">
    <location>
        <begin position="710"/>
        <end position="720"/>
    </location>
</feature>
<accession>A0AAE0YQ42</accession>
<dbReference type="GO" id="GO:0006508">
    <property type="term" value="P:proteolysis"/>
    <property type="evidence" value="ECO:0007669"/>
    <property type="project" value="InterPro"/>
</dbReference>
<sequence length="786" mass="89650">MSNLGSIEAFIPENDWSEYEERLEAFFIANDVLDKIKVHVTISLLGRQAYSTLRDLCLPSSPSTKTFDEICALLRNHYQPKVTVVAESYKFYQTVQLETENVAEFASKVKRASAKCDFGTHLPRALRDQFVIGVKNQATMKKMLSEDKTFEDCQKIAIADETADREAKCIENENLLATPVNKIYTNKSEPRKRQVLMPQHKQFNCYRCGSSQHGANTCKYIKSICHYCHKPGHLESVCFKKQRDEKQKKIHLVDTQMQEDSNMFEVGDIQNITTHTMYHVHSTSTANDSHENFKVTVGIQDTPITMEIDTGSSVTLITKADFLKTLDTCDTLKTPSVILKGYGGNKIKCIGEKEMKIQIGEQEDVCIVRVVDADGPSLLGRDIMTKFTLPWKTIFKITHTEADIISQYPKLFEKGLGKLKDTQVSLHKSVPQLSSARVKRWALLLAAYDYDIKHIPGKENCAADFLSRKPGHRKPSEEEQVPVQVLLIQEEQIINSKTVKEETAKDTILSKVLKFTKDGWSTQPDESMIPYFRKRLEITVEDDILMWDSRVIIPKSLQELLLKDLHAEHQDRSPAELLMNRQPRIRYAALKASQTQQQVKTFEKNLDKNPNFETGQAVFALNFGKGSKWIPGVITKTLSPRNFEVQVGDVIWKRHQDQIRPRHIPLKEPHPPGHGRETGPPRISGTGVSQPPENRQTQPQQVPRNAVRHTAPDRESRETDLTMVTANPETVNPEDNCRDCELEQLDKRNNIETGQSAAVTGYRENQTHLRRSERSRKKPERLIENI</sequence>
<reference evidence="8" key="1">
    <citation type="journal article" date="2023" name="G3 (Bethesda)">
        <title>A reference genome for the long-term kleptoplast-retaining sea slug Elysia crispata morphotype clarki.</title>
        <authorList>
            <person name="Eastman K.E."/>
            <person name="Pendleton A.L."/>
            <person name="Shaikh M.A."/>
            <person name="Suttiyut T."/>
            <person name="Ogas R."/>
            <person name="Tomko P."/>
            <person name="Gavelis G."/>
            <person name="Widhalm J.R."/>
            <person name="Wisecaver J.H."/>
        </authorList>
    </citation>
    <scope>NUCLEOTIDE SEQUENCE</scope>
    <source>
        <strain evidence="8">ECLA1</strain>
    </source>
</reference>
<dbReference type="PANTHER" id="PTHR37984">
    <property type="entry name" value="PROTEIN CBG26694"/>
    <property type="match status" value="1"/>
</dbReference>
<dbReference type="GO" id="GO:0008270">
    <property type="term" value="F:zinc ion binding"/>
    <property type="evidence" value="ECO:0007669"/>
    <property type="project" value="InterPro"/>
</dbReference>
<dbReference type="Gene3D" id="2.40.70.10">
    <property type="entry name" value="Acid Proteases"/>
    <property type="match status" value="1"/>
</dbReference>
<evidence type="ECO:0000256" key="3">
    <source>
        <dbReference type="ARBA" id="ARBA00022722"/>
    </source>
</evidence>
<evidence type="ECO:0000256" key="1">
    <source>
        <dbReference type="ARBA" id="ARBA00022679"/>
    </source>
</evidence>
<feature type="domain" description="Peptidase A2" evidence="7">
    <location>
        <begin position="304"/>
        <end position="383"/>
    </location>
</feature>
<evidence type="ECO:0000256" key="6">
    <source>
        <dbReference type="SAM" id="MobiDB-lite"/>
    </source>
</evidence>
<dbReference type="AlphaFoldDB" id="A0AAE0YQ42"/>
<dbReference type="PANTHER" id="PTHR37984:SF5">
    <property type="entry name" value="PROTEIN NYNRIN-LIKE"/>
    <property type="match status" value="1"/>
</dbReference>
<keyword evidence="4" id="KW-0255">Endonuclease</keyword>
<keyword evidence="1" id="KW-0808">Transferase</keyword>
<name>A0AAE0YQ42_9GAST</name>
<evidence type="ECO:0000256" key="5">
    <source>
        <dbReference type="ARBA" id="ARBA00022801"/>
    </source>
</evidence>
<dbReference type="SMART" id="SM00343">
    <property type="entry name" value="ZnF_C2HC"/>
    <property type="match status" value="2"/>
</dbReference>
<dbReference type="GO" id="GO:0016779">
    <property type="term" value="F:nucleotidyltransferase activity"/>
    <property type="evidence" value="ECO:0007669"/>
    <property type="project" value="UniProtKB-KW"/>
</dbReference>
<feature type="compositionally biased region" description="Polar residues" evidence="6">
    <location>
        <begin position="686"/>
        <end position="703"/>
    </location>
</feature>
<evidence type="ECO:0000256" key="4">
    <source>
        <dbReference type="ARBA" id="ARBA00022759"/>
    </source>
</evidence>
<dbReference type="SUPFAM" id="SSF50630">
    <property type="entry name" value="Acid proteases"/>
    <property type="match status" value="1"/>
</dbReference>
<dbReference type="InterPro" id="IPR050951">
    <property type="entry name" value="Retrovirus_Pol_polyprotein"/>
</dbReference>
<dbReference type="Proteomes" id="UP001283361">
    <property type="component" value="Unassembled WGS sequence"/>
</dbReference>
<feature type="compositionally biased region" description="Basic and acidic residues" evidence="6">
    <location>
        <begin position="656"/>
        <end position="679"/>
    </location>
</feature>
<organism evidence="8 9">
    <name type="scientific">Elysia crispata</name>
    <name type="common">lettuce slug</name>
    <dbReference type="NCBI Taxonomy" id="231223"/>
    <lineage>
        <taxon>Eukaryota</taxon>
        <taxon>Metazoa</taxon>
        <taxon>Spiralia</taxon>
        <taxon>Lophotrochozoa</taxon>
        <taxon>Mollusca</taxon>
        <taxon>Gastropoda</taxon>
        <taxon>Heterobranchia</taxon>
        <taxon>Euthyneura</taxon>
        <taxon>Panpulmonata</taxon>
        <taxon>Sacoglossa</taxon>
        <taxon>Placobranchoidea</taxon>
        <taxon>Plakobranchidae</taxon>
        <taxon>Elysia</taxon>
    </lineage>
</organism>
<dbReference type="InterPro" id="IPR001878">
    <property type="entry name" value="Znf_CCHC"/>
</dbReference>
<keyword evidence="9" id="KW-1185">Reference proteome</keyword>
<comment type="caution">
    <text evidence="8">The sequence shown here is derived from an EMBL/GenBank/DDBJ whole genome shotgun (WGS) entry which is preliminary data.</text>
</comment>
<dbReference type="InterPro" id="IPR021109">
    <property type="entry name" value="Peptidase_aspartic_dom_sf"/>
</dbReference>
<dbReference type="InterPro" id="IPR001995">
    <property type="entry name" value="Peptidase_A2_cat"/>
</dbReference>
<evidence type="ECO:0000256" key="2">
    <source>
        <dbReference type="ARBA" id="ARBA00022695"/>
    </source>
</evidence>
<keyword evidence="3" id="KW-0540">Nuclease</keyword>
<dbReference type="GO" id="GO:0004190">
    <property type="term" value="F:aspartic-type endopeptidase activity"/>
    <property type="evidence" value="ECO:0007669"/>
    <property type="project" value="InterPro"/>
</dbReference>
<evidence type="ECO:0000313" key="9">
    <source>
        <dbReference type="Proteomes" id="UP001283361"/>
    </source>
</evidence>